<evidence type="ECO:0000256" key="4">
    <source>
        <dbReference type="ARBA" id="ARBA00022801"/>
    </source>
</evidence>
<evidence type="ECO:0000256" key="3">
    <source>
        <dbReference type="ARBA" id="ARBA00022723"/>
    </source>
</evidence>
<sequence length="679" mass="76277">MKTDANPLLQPSPLPYEYPPFDRIRAEHFLPAFEVGMQESLAELDALVSQDAEPTFENTIVAMERGAQTLQRVATIFYGLVGTHGTDELQAINKTISPKLAAHQDKLYLNAAAFARVDALYQKRASLGLDAESLRLLERYHTDFVRAGAQLDEPQQARLREINAELSALTTQFQQNLLKHTNELAVVVTDREELAGLSDTEIEAAAATAKSRGVEGYVLTLQLPTLQPQLADLDHRPLRERIHRASVQRGLTDGALDNRPVILQIVSLRAERARLLGYDTHADYVLANATAGTADAVNTLLAKLAPPAVANARKEAERLRQAAGEAVDLKVWDWPYYREIVRQADYDFDQNALKPYFEMERVLTEGVFYMAKALYGLRFERRDHLPVYHPDVTVYEVFEEDGDALGLFIFDPFARETKRGGAWMNSYVQQSRLLGKRPVVANHLNITKPAGDEPVLLTPGEVNTMFHEFGHALHGLFSNVHYPYFYGTSVPRDFVEYPSQVHEMWAFWPEVMARYARHHETGEPLPQAMIDRYKSTEQFNQGYATTEYLAASLLDQAWHQLPADASVEDVERFEAEALEQAGIALELVPPRYRSTYFAHVFAGGYAAGYYSYVWSEVLDADTVAWFKATGGLSRENGDRMRQGILSKGGTMDAQAMYEAFRGRAAEIGPLLERRGLTAN</sequence>
<dbReference type="InterPro" id="IPR034005">
    <property type="entry name" value="M3A_DCP"/>
</dbReference>
<dbReference type="SUPFAM" id="SSF55486">
    <property type="entry name" value="Metalloproteases ('zincins'), catalytic domain"/>
    <property type="match status" value="1"/>
</dbReference>
<keyword evidence="10" id="KW-1185">Reference proteome</keyword>
<gene>
    <name evidence="9" type="ORF">DEH80_03785</name>
</gene>
<comment type="caution">
    <text evidence="9">The sequence shown here is derived from an EMBL/GenBank/DDBJ whole genome shotgun (WGS) entry which is preliminary data.</text>
</comment>
<dbReference type="Gene3D" id="1.10.1370.10">
    <property type="entry name" value="Neurolysin, domain 3"/>
    <property type="match status" value="1"/>
</dbReference>
<dbReference type="GO" id="GO:0006508">
    <property type="term" value="P:proteolysis"/>
    <property type="evidence" value="ECO:0007669"/>
    <property type="project" value="UniProtKB-KW"/>
</dbReference>
<reference evidence="9 10" key="1">
    <citation type="submission" date="2018-05" db="EMBL/GenBank/DDBJ databases">
        <title>Abyssibacter profundi OUC007T gen. nov., sp. nov, a marine bacterium isolated from seawater of the Mariana Trench.</title>
        <authorList>
            <person name="Zhou S."/>
        </authorList>
    </citation>
    <scope>NUCLEOTIDE SEQUENCE [LARGE SCALE GENOMIC DNA]</scope>
    <source>
        <strain evidence="9 10">OUC007</strain>
    </source>
</reference>
<dbReference type="GO" id="GO:0046872">
    <property type="term" value="F:metal ion binding"/>
    <property type="evidence" value="ECO:0007669"/>
    <property type="project" value="UniProtKB-UniRule"/>
</dbReference>
<dbReference type="Pfam" id="PF01432">
    <property type="entry name" value="Peptidase_M3"/>
    <property type="match status" value="1"/>
</dbReference>
<dbReference type="InterPro" id="IPR001567">
    <property type="entry name" value="Pept_M3A_M3B_dom"/>
</dbReference>
<dbReference type="FunFam" id="3.40.390.10:FF:000009">
    <property type="entry name" value="Oligopeptidase A"/>
    <property type="match status" value="1"/>
</dbReference>
<dbReference type="OrthoDB" id="9773538at2"/>
<dbReference type="PANTHER" id="PTHR43660:SF1">
    <property type="entry name" value="DIPEPTIDYL CARBOXYPEPTIDASE"/>
    <property type="match status" value="1"/>
</dbReference>
<feature type="domain" description="Peptidase M3A/M3B catalytic" evidence="8">
    <location>
        <begin position="231"/>
        <end position="675"/>
    </location>
</feature>
<dbReference type="EMBL" id="QEQK01000003">
    <property type="protein sequence ID" value="PWN57217.1"/>
    <property type="molecule type" value="Genomic_DNA"/>
</dbReference>
<evidence type="ECO:0000256" key="2">
    <source>
        <dbReference type="ARBA" id="ARBA00022670"/>
    </source>
</evidence>
<keyword evidence="3 7" id="KW-0479">Metal-binding</keyword>
<dbReference type="Gene3D" id="1.10.1370.40">
    <property type="match status" value="1"/>
</dbReference>
<dbReference type="InterPro" id="IPR045090">
    <property type="entry name" value="Pept_M3A_M3B"/>
</dbReference>
<evidence type="ECO:0000256" key="6">
    <source>
        <dbReference type="ARBA" id="ARBA00023049"/>
    </source>
</evidence>
<comment type="similarity">
    <text evidence="1 7">Belongs to the peptidase M3 family.</text>
</comment>
<dbReference type="PANTHER" id="PTHR43660">
    <property type="entry name" value="DIPEPTIDYL CARBOXYPEPTIDASE"/>
    <property type="match status" value="1"/>
</dbReference>
<dbReference type="Gene3D" id="3.40.390.10">
    <property type="entry name" value="Collagenase (Catalytic Domain)"/>
    <property type="match status" value="1"/>
</dbReference>
<keyword evidence="2 7" id="KW-0645">Protease</keyword>
<comment type="cofactor">
    <cofactor evidence="7">
        <name>Zn(2+)</name>
        <dbReference type="ChEBI" id="CHEBI:29105"/>
    </cofactor>
    <text evidence="7">Binds 1 zinc ion.</text>
</comment>
<evidence type="ECO:0000256" key="1">
    <source>
        <dbReference type="ARBA" id="ARBA00006040"/>
    </source>
</evidence>
<proteinExistence type="inferred from homology"/>
<dbReference type="GO" id="GO:0004180">
    <property type="term" value="F:carboxypeptidase activity"/>
    <property type="evidence" value="ECO:0007669"/>
    <property type="project" value="TreeGrafter"/>
</dbReference>
<name>A0A363UPA9_9GAMM</name>
<dbReference type="InterPro" id="IPR024079">
    <property type="entry name" value="MetalloPept_cat_dom_sf"/>
</dbReference>
<organism evidence="9 10">
    <name type="scientific">Abyssibacter profundi</name>
    <dbReference type="NCBI Taxonomy" id="2182787"/>
    <lineage>
        <taxon>Bacteria</taxon>
        <taxon>Pseudomonadati</taxon>
        <taxon>Pseudomonadota</taxon>
        <taxon>Gammaproteobacteria</taxon>
        <taxon>Chromatiales</taxon>
        <taxon>Oceanococcaceae</taxon>
        <taxon>Abyssibacter</taxon>
    </lineage>
</organism>
<keyword evidence="5 7" id="KW-0862">Zinc</keyword>
<evidence type="ECO:0000256" key="7">
    <source>
        <dbReference type="RuleBase" id="RU003435"/>
    </source>
</evidence>
<dbReference type="CDD" id="cd06456">
    <property type="entry name" value="M3A_DCP"/>
    <property type="match status" value="1"/>
</dbReference>
<dbReference type="Proteomes" id="UP000251800">
    <property type="component" value="Unassembled WGS sequence"/>
</dbReference>
<evidence type="ECO:0000256" key="5">
    <source>
        <dbReference type="ARBA" id="ARBA00022833"/>
    </source>
</evidence>
<dbReference type="GO" id="GO:0004222">
    <property type="term" value="F:metalloendopeptidase activity"/>
    <property type="evidence" value="ECO:0007669"/>
    <property type="project" value="InterPro"/>
</dbReference>
<keyword evidence="6 7" id="KW-0482">Metalloprotease</keyword>
<keyword evidence="4 7" id="KW-0378">Hydrolase</keyword>
<evidence type="ECO:0000259" key="8">
    <source>
        <dbReference type="Pfam" id="PF01432"/>
    </source>
</evidence>
<evidence type="ECO:0000313" key="9">
    <source>
        <dbReference type="EMBL" id="PWN57217.1"/>
    </source>
</evidence>
<evidence type="ECO:0000313" key="10">
    <source>
        <dbReference type="Proteomes" id="UP000251800"/>
    </source>
</evidence>
<dbReference type="AlphaFoldDB" id="A0A363UPA9"/>
<accession>A0A363UPA9</accession>
<protein>
    <submittedName>
        <fullName evidence="9">Peptidase M3</fullName>
    </submittedName>
</protein>
<dbReference type="GO" id="GO:0005829">
    <property type="term" value="C:cytosol"/>
    <property type="evidence" value="ECO:0007669"/>
    <property type="project" value="UniProtKB-ARBA"/>
</dbReference>
<dbReference type="InterPro" id="IPR024077">
    <property type="entry name" value="Neurolysin/TOP_dom2"/>
</dbReference>